<evidence type="ECO:0000313" key="3">
    <source>
        <dbReference type="Proteomes" id="UP000299102"/>
    </source>
</evidence>
<evidence type="ECO:0000313" key="2">
    <source>
        <dbReference type="EMBL" id="GBP30134.1"/>
    </source>
</evidence>
<feature type="compositionally biased region" description="Basic and acidic residues" evidence="1">
    <location>
        <begin position="84"/>
        <end position="95"/>
    </location>
</feature>
<proteinExistence type="predicted"/>
<comment type="caution">
    <text evidence="2">The sequence shown here is derived from an EMBL/GenBank/DDBJ whole genome shotgun (WGS) entry which is preliminary data.</text>
</comment>
<sequence>MKLLANGLASNFRRLITYVSNVRAGGVDIYQNMDDTANIITPNIDMTVRQAELASSTVTSVGEFCVTKCEMEDASGLEHFATGPEKDKDTPDPST</sequence>
<reference evidence="2 3" key="1">
    <citation type="journal article" date="2019" name="Commun. Biol.">
        <title>The bagworm genome reveals a unique fibroin gene that provides high tensile strength.</title>
        <authorList>
            <person name="Kono N."/>
            <person name="Nakamura H."/>
            <person name="Ohtoshi R."/>
            <person name="Tomita M."/>
            <person name="Numata K."/>
            <person name="Arakawa K."/>
        </authorList>
    </citation>
    <scope>NUCLEOTIDE SEQUENCE [LARGE SCALE GENOMIC DNA]</scope>
</reference>
<organism evidence="2 3">
    <name type="scientific">Eumeta variegata</name>
    <name type="common">Bagworm moth</name>
    <name type="synonym">Eumeta japonica</name>
    <dbReference type="NCBI Taxonomy" id="151549"/>
    <lineage>
        <taxon>Eukaryota</taxon>
        <taxon>Metazoa</taxon>
        <taxon>Ecdysozoa</taxon>
        <taxon>Arthropoda</taxon>
        <taxon>Hexapoda</taxon>
        <taxon>Insecta</taxon>
        <taxon>Pterygota</taxon>
        <taxon>Neoptera</taxon>
        <taxon>Endopterygota</taxon>
        <taxon>Lepidoptera</taxon>
        <taxon>Glossata</taxon>
        <taxon>Ditrysia</taxon>
        <taxon>Tineoidea</taxon>
        <taxon>Psychidae</taxon>
        <taxon>Oiketicinae</taxon>
        <taxon>Eumeta</taxon>
    </lineage>
</organism>
<evidence type="ECO:0000256" key="1">
    <source>
        <dbReference type="SAM" id="MobiDB-lite"/>
    </source>
</evidence>
<gene>
    <name evidence="2" type="ORF">EVAR_94979_1</name>
</gene>
<protein>
    <submittedName>
        <fullName evidence="2">Uncharacterized protein</fullName>
    </submittedName>
</protein>
<dbReference type="EMBL" id="BGZK01000229">
    <property type="protein sequence ID" value="GBP30134.1"/>
    <property type="molecule type" value="Genomic_DNA"/>
</dbReference>
<feature type="region of interest" description="Disordered" evidence="1">
    <location>
        <begin position="76"/>
        <end position="95"/>
    </location>
</feature>
<dbReference type="AlphaFoldDB" id="A0A4C1UWF7"/>
<name>A0A4C1UWF7_EUMVA</name>
<dbReference type="Proteomes" id="UP000299102">
    <property type="component" value="Unassembled WGS sequence"/>
</dbReference>
<keyword evidence="3" id="KW-1185">Reference proteome</keyword>
<accession>A0A4C1UWF7</accession>